<evidence type="ECO:0000256" key="8">
    <source>
        <dbReference type="SAM" id="Phobius"/>
    </source>
</evidence>
<evidence type="ECO:0000256" key="1">
    <source>
        <dbReference type="ARBA" id="ARBA00000085"/>
    </source>
</evidence>
<dbReference type="SMART" id="SM00388">
    <property type="entry name" value="HisKA"/>
    <property type="match status" value="1"/>
</dbReference>
<evidence type="ECO:0000256" key="7">
    <source>
        <dbReference type="SAM" id="Coils"/>
    </source>
</evidence>
<protein>
    <recommendedName>
        <fullName evidence="2">histidine kinase</fullName>
        <ecNumber evidence="2">2.7.13.3</ecNumber>
    </recommendedName>
</protein>
<evidence type="ECO:0000256" key="4">
    <source>
        <dbReference type="ARBA" id="ARBA00022679"/>
    </source>
</evidence>
<dbReference type="CDD" id="cd01007">
    <property type="entry name" value="PBP2_BvgS_HisK_like"/>
    <property type="match status" value="1"/>
</dbReference>
<name>A0ABX1WX04_9BACT</name>
<dbReference type="Gene3D" id="1.10.287.130">
    <property type="match status" value="1"/>
</dbReference>
<sequence>MIRIKLLIFTLFSLIIAISCSRKKSDILTFKERQWLEDNPHVTIAISSVFPPFQYLDDEGKPVGISIDILKLLEEKLNHNFDKIVFDNWKNILQAGYNKEVDIILEIQETPERRKYFFFTEPFISIPHVIFMRDDAPDHVKIEDLENLKVGVVDHYAIQEHLKVMYPELSLVPVKDDLECLQQLSAKKIDAVITQQGYGVQIIHNKLIPNVKIVGDAKYDNKLGFAVRNDQPMLARIISKGLAQITPQEQSQIYNHYIQINSRPFWQKAIFWIVIGIVVLILGLSLLFMWIWNKALRRNVAKQTKELQEAKDKAEESNKLKSSFLANMSHEIRTPLNAIQGFSELLTAKDLNPEKTELFANIIKTNCHDLTHLIDEILDLSKIESGQINLIKQKFDLVQLIHEIIEVQSKNIPENKEVKLLFVNQLNESEFYMTADPIRLKQIFNNLIENAIKFTANGSIKIYANYNSSRELIFCVEDTGIGIETSSLNFIFDRFRKVEIDKTVLYRGSGLGLNICKKLLNIMDGQIWVKSIYGEGSSFYFTLPIH</sequence>
<evidence type="ECO:0000256" key="3">
    <source>
        <dbReference type="ARBA" id="ARBA00022553"/>
    </source>
</evidence>
<dbReference type="SUPFAM" id="SSF55874">
    <property type="entry name" value="ATPase domain of HSP90 chaperone/DNA topoisomerase II/histidine kinase"/>
    <property type="match status" value="1"/>
</dbReference>
<dbReference type="CDD" id="cd16922">
    <property type="entry name" value="HATPase_EvgS-ArcB-TorS-like"/>
    <property type="match status" value="1"/>
</dbReference>
<evidence type="ECO:0000256" key="2">
    <source>
        <dbReference type="ARBA" id="ARBA00012438"/>
    </source>
</evidence>
<dbReference type="InterPro" id="IPR001638">
    <property type="entry name" value="Solute-binding_3/MltF_N"/>
</dbReference>
<accession>A0ABX1WX04</accession>
<dbReference type="SUPFAM" id="SSF47384">
    <property type="entry name" value="Homodimeric domain of signal transducing histidine kinase"/>
    <property type="match status" value="1"/>
</dbReference>
<evidence type="ECO:0000313" key="11">
    <source>
        <dbReference type="Proteomes" id="UP000732105"/>
    </source>
</evidence>
<keyword evidence="6" id="KW-0902">Two-component regulatory system</keyword>
<keyword evidence="8" id="KW-1133">Transmembrane helix</keyword>
<dbReference type="Gene3D" id="3.30.565.10">
    <property type="entry name" value="Histidine kinase-like ATPase, C-terminal domain"/>
    <property type="match status" value="1"/>
</dbReference>
<dbReference type="Pfam" id="PF02518">
    <property type="entry name" value="HATPase_c"/>
    <property type="match status" value="1"/>
</dbReference>
<dbReference type="InterPro" id="IPR004358">
    <property type="entry name" value="Sig_transdc_His_kin-like_C"/>
</dbReference>
<dbReference type="Proteomes" id="UP000732105">
    <property type="component" value="Unassembled WGS sequence"/>
</dbReference>
<dbReference type="EC" id="2.7.13.3" evidence="2"/>
<dbReference type="PROSITE" id="PS50109">
    <property type="entry name" value="HIS_KIN"/>
    <property type="match status" value="1"/>
</dbReference>
<dbReference type="PANTHER" id="PTHR43711:SF26">
    <property type="entry name" value="SENSOR HISTIDINE KINASE RCSC"/>
    <property type="match status" value="1"/>
</dbReference>
<organism evidence="10 11">
    <name type="scientific">Marinifilum caeruleilacunae</name>
    <dbReference type="NCBI Taxonomy" id="2499076"/>
    <lineage>
        <taxon>Bacteria</taxon>
        <taxon>Pseudomonadati</taxon>
        <taxon>Bacteroidota</taxon>
        <taxon>Bacteroidia</taxon>
        <taxon>Marinilabiliales</taxon>
        <taxon>Marinifilaceae</taxon>
    </lineage>
</organism>
<dbReference type="RefSeq" id="WP_171595929.1">
    <property type="nucleotide sequence ID" value="NZ_RZNH01000020.1"/>
</dbReference>
<dbReference type="Gene3D" id="3.40.190.10">
    <property type="entry name" value="Periplasmic binding protein-like II"/>
    <property type="match status" value="2"/>
</dbReference>
<keyword evidence="3" id="KW-0597">Phosphoprotein</keyword>
<feature type="coiled-coil region" evidence="7">
    <location>
        <begin position="293"/>
        <end position="320"/>
    </location>
</feature>
<dbReference type="PANTHER" id="PTHR43711">
    <property type="entry name" value="TWO-COMPONENT HISTIDINE KINASE"/>
    <property type="match status" value="1"/>
</dbReference>
<dbReference type="Pfam" id="PF00497">
    <property type="entry name" value="SBP_bac_3"/>
    <property type="match status" value="1"/>
</dbReference>
<dbReference type="InterPro" id="IPR036097">
    <property type="entry name" value="HisK_dim/P_sf"/>
</dbReference>
<dbReference type="InterPro" id="IPR003594">
    <property type="entry name" value="HATPase_dom"/>
</dbReference>
<keyword evidence="5" id="KW-0418">Kinase</keyword>
<dbReference type="SUPFAM" id="SSF53850">
    <property type="entry name" value="Periplasmic binding protein-like II"/>
    <property type="match status" value="1"/>
</dbReference>
<dbReference type="InterPro" id="IPR050736">
    <property type="entry name" value="Sensor_HK_Regulatory"/>
</dbReference>
<dbReference type="PROSITE" id="PS51257">
    <property type="entry name" value="PROKAR_LIPOPROTEIN"/>
    <property type="match status" value="1"/>
</dbReference>
<evidence type="ECO:0000259" key="9">
    <source>
        <dbReference type="PROSITE" id="PS50109"/>
    </source>
</evidence>
<dbReference type="PRINTS" id="PR00344">
    <property type="entry name" value="BCTRLSENSOR"/>
</dbReference>
<keyword evidence="8" id="KW-0472">Membrane</keyword>
<dbReference type="InterPro" id="IPR036890">
    <property type="entry name" value="HATPase_C_sf"/>
</dbReference>
<comment type="caution">
    <text evidence="10">The sequence shown here is derived from an EMBL/GenBank/DDBJ whole genome shotgun (WGS) entry which is preliminary data.</text>
</comment>
<keyword evidence="4" id="KW-0808">Transferase</keyword>
<dbReference type="CDD" id="cd00082">
    <property type="entry name" value="HisKA"/>
    <property type="match status" value="1"/>
</dbReference>
<dbReference type="InterPro" id="IPR005467">
    <property type="entry name" value="His_kinase_dom"/>
</dbReference>
<keyword evidence="7" id="KW-0175">Coiled coil</keyword>
<dbReference type="SMART" id="SM00062">
    <property type="entry name" value="PBPb"/>
    <property type="match status" value="1"/>
</dbReference>
<evidence type="ECO:0000256" key="6">
    <source>
        <dbReference type="ARBA" id="ARBA00023012"/>
    </source>
</evidence>
<comment type="catalytic activity">
    <reaction evidence="1">
        <text>ATP + protein L-histidine = ADP + protein N-phospho-L-histidine.</text>
        <dbReference type="EC" id="2.7.13.3"/>
    </reaction>
</comment>
<dbReference type="Pfam" id="PF00512">
    <property type="entry name" value="HisKA"/>
    <property type="match status" value="1"/>
</dbReference>
<reference evidence="10 11" key="1">
    <citation type="submission" date="2018-12" db="EMBL/GenBank/DDBJ databases">
        <title>Marinifilum JC070 sp. nov., a marine bacterium isolated from Yongle Blue Hole in the South China Sea.</title>
        <authorList>
            <person name="Fu T."/>
        </authorList>
    </citation>
    <scope>NUCLEOTIDE SEQUENCE [LARGE SCALE GENOMIC DNA]</scope>
    <source>
        <strain evidence="10 11">JC070</strain>
    </source>
</reference>
<evidence type="ECO:0000313" key="10">
    <source>
        <dbReference type="EMBL" id="NOU60658.1"/>
    </source>
</evidence>
<dbReference type="SMART" id="SM00387">
    <property type="entry name" value="HATPase_c"/>
    <property type="match status" value="1"/>
</dbReference>
<keyword evidence="8" id="KW-0812">Transmembrane</keyword>
<feature type="transmembrane region" description="Helical" evidence="8">
    <location>
        <begin position="269"/>
        <end position="292"/>
    </location>
</feature>
<gene>
    <name evidence="10" type="ORF">ELS83_12580</name>
</gene>
<dbReference type="InterPro" id="IPR003661">
    <property type="entry name" value="HisK_dim/P_dom"/>
</dbReference>
<keyword evidence="11" id="KW-1185">Reference proteome</keyword>
<evidence type="ECO:0000256" key="5">
    <source>
        <dbReference type="ARBA" id="ARBA00022777"/>
    </source>
</evidence>
<dbReference type="EMBL" id="RZNH01000020">
    <property type="protein sequence ID" value="NOU60658.1"/>
    <property type="molecule type" value="Genomic_DNA"/>
</dbReference>
<feature type="domain" description="Histidine kinase" evidence="9">
    <location>
        <begin position="327"/>
        <end position="546"/>
    </location>
</feature>
<proteinExistence type="predicted"/>